<dbReference type="Gene3D" id="3.40.50.10360">
    <property type="entry name" value="Hypothetical protein TT1679"/>
    <property type="match status" value="1"/>
</dbReference>
<proteinExistence type="inferred from homology"/>
<dbReference type="Pfam" id="PF04260">
    <property type="entry name" value="DUF436"/>
    <property type="match status" value="1"/>
</dbReference>
<dbReference type="InterPro" id="IPR006340">
    <property type="entry name" value="DUF436"/>
</dbReference>
<reference evidence="2 3" key="1">
    <citation type="journal article" date="2015" name="Genome Announc.">
        <title>Genome Sequence of Lactobacillus curieae CCTCC M 2011381T, a Novel Producer of Gamma-aminobutyric Acid.</title>
        <authorList>
            <person name="Wang Y."/>
            <person name="Wang Y."/>
            <person name="Lang C."/>
            <person name="Wei D."/>
            <person name="Xu P."/>
            <person name="Xie J."/>
        </authorList>
    </citation>
    <scope>NUCLEOTIDE SEQUENCE [LARGE SCALE GENOMIC DNA]</scope>
    <source>
        <strain evidence="2 3">CCTCC M 2011381</strain>
    </source>
</reference>
<keyword evidence="3" id="KW-1185">Reference proteome</keyword>
<name>A0A1S6QHY1_9LACO</name>
<sequence length="188" mass="20687">MSLENVKADLDAVLSEYFEEVKYPKNSLFVVGCSTSEIRGAWKGTSSSLDVGKVVYETVMDFLIPRKIEVAIQGCEHINRSLLMERATADRFGYEEVAVVPAMHAGGGTQVAAYQAMNDPVEVEHIQAFGGIDIGGTEIGMHVKFVQIPMRTQQRKVGEANVTCLKSRPKLVGGIRAQYEFTDNNLVE</sequence>
<dbReference type="NCBIfam" id="TIGR01440">
    <property type="entry name" value="TIGR01440 family protein"/>
    <property type="match status" value="1"/>
</dbReference>
<dbReference type="Proteomes" id="UP000030361">
    <property type="component" value="Chromosome"/>
</dbReference>
<dbReference type="eggNOG" id="COG4475">
    <property type="taxonomic scope" value="Bacteria"/>
</dbReference>
<dbReference type="InterPro" id="IPR028345">
    <property type="entry name" value="Antibiotic_NAT-like"/>
</dbReference>
<protein>
    <recommendedName>
        <fullName evidence="1">UPF0340 protein PL11_004445</fullName>
    </recommendedName>
</protein>
<evidence type="ECO:0000313" key="3">
    <source>
        <dbReference type="Proteomes" id="UP000030361"/>
    </source>
</evidence>
<dbReference type="OrthoDB" id="9803187at2"/>
<dbReference type="EMBL" id="CP018906">
    <property type="protein sequence ID" value="AQW21225.1"/>
    <property type="molecule type" value="Genomic_DNA"/>
</dbReference>
<dbReference type="KEGG" id="lcu:PL11_004445"/>
<dbReference type="HAMAP" id="MF_00800">
    <property type="entry name" value="UPF0340"/>
    <property type="match status" value="1"/>
</dbReference>
<dbReference type="AlphaFoldDB" id="A0A1S6QHY1"/>
<dbReference type="SUPFAM" id="SSF110710">
    <property type="entry name" value="TTHA0583/YokD-like"/>
    <property type="match status" value="1"/>
</dbReference>
<dbReference type="PIRSF" id="PIRSF007510">
    <property type="entry name" value="UCP007510"/>
    <property type="match status" value="1"/>
</dbReference>
<comment type="similarity">
    <text evidence="1">Belongs to the UPF0340 family.</text>
</comment>
<dbReference type="RefSeq" id="WP_035166633.1">
    <property type="nucleotide sequence ID" value="NZ_CP018906.1"/>
</dbReference>
<accession>A0A1S6QHY1</accession>
<evidence type="ECO:0000313" key="2">
    <source>
        <dbReference type="EMBL" id="AQW21225.1"/>
    </source>
</evidence>
<evidence type="ECO:0000256" key="1">
    <source>
        <dbReference type="HAMAP-Rule" id="MF_00800"/>
    </source>
</evidence>
<organism evidence="2 3">
    <name type="scientific">Lentilactobacillus curieae</name>
    <dbReference type="NCBI Taxonomy" id="1138822"/>
    <lineage>
        <taxon>Bacteria</taxon>
        <taxon>Bacillati</taxon>
        <taxon>Bacillota</taxon>
        <taxon>Bacilli</taxon>
        <taxon>Lactobacillales</taxon>
        <taxon>Lactobacillaceae</taxon>
        <taxon>Lentilactobacillus</taxon>
    </lineage>
</organism>
<gene>
    <name evidence="2" type="ORF">PL11_004445</name>
</gene>